<dbReference type="Proteomes" id="UP001360953">
    <property type="component" value="Unassembled WGS sequence"/>
</dbReference>
<accession>A0ABR1LXM1</accession>
<dbReference type="EMBL" id="JBBPEH010000004">
    <property type="protein sequence ID" value="KAK7539937.1"/>
    <property type="molecule type" value="Genomic_DNA"/>
</dbReference>
<name>A0ABR1LXM1_9PEZI</name>
<evidence type="ECO:0000313" key="2">
    <source>
        <dbReference type="Proteomes" id="UP001360953"/>
    </source>
</evidence>
<organism evidence="1 2">
    <name type="scientific">Phyllosticta citribraziliensis</name>
    <dbReference type="NCBI Taxonomy" id="989973"/>
    <lineage>
        <taxon>Eukaryota</taxon>
        <taxon>Fungi</taxon>
        <taxon>Dikarya</taxon>
        <taxon>Ascomycota</taxon>
        <taxon>Pezizomycotina</taxon>
        <taxon>Dothideomycetes</taxon>
        <taxon>Dothideomycetes incertae sedis</taxon>
        <taxon>Botryosphaeriales</taxon>
        <taxon>Phyllostictaceae</taxon>
        <taxon>Phyllosticta</taxon>
    </lineage>
</organism>
<comment type="caution">
    <text evidence="1">The sequence shown here is derived from an EMBL/GenBank/DDBJ whole genome shotgun (WGS) entry which is preliminary data.</text>
</comment>
<sequence>MTSSRIFQTGRRFLSAHIGAVIGVSSLLGVEVGIGIGLRLNPGVEDFTFARMHLKNTAIFHEIEIMEKLRGTKPELSKSLQTARAKAYVKGYCIRHEGLTSWMAADMINLDIGLWENKEELVEGKKKRQLELFSHAIACLGVSEMLIAGLDNDETKCYELDKEKTQQIINCLDGIRLNLSFGLKPSSAQASSNNGLQMAGRLEDLAMEVEADGKLPMQWINSRRQPFCGMSSGRKLSDEELQDFSRLAQESQATHVSKLFSEYGL</sequence>
<dbReference type="GeneID" id="92032757"/>
<reference evidence="1 2" key="1">
    <citation type="submission" date="2024-04" db="EMBL/GenBank/DDBJ databases">
        <title>Phyllosticta paracitricarpa is synonymous to the EU quarantine fungus P. citricarpa based on phylogenomic analyses.</title>
        <authorList>
            <consortium name="Lawrence Berkeley National Laboratory"/>
            <person name="Van ingen-buijs V.A."/>
            <person name="Van westerhoven A.C."/>
            <person name="Haridas S."/>
            <person name="Skiadas P."/>
            <person name="Martin F."/>
            <person name="Groenewald J.Z."/>
            <person name="Crous P.W."/>
            <person name="Seidl M.F."/>
        </authorList>
    </citation>
    <scope>NUCLEOTIDE SEQUENCE [LARGE SCALE GENOMIC DNA]</scope>
    <source>
        <strain evidence="1 2">CPC 17464</strain>
    </source>
</reference>
<proteinExistence type="predicted"/>
<protein>
    <submittedName>
        <fullName evidence="1">Uncharacterized protein</fullName>
    </submittedName>
</protein>
<gene>
    <name evidence="1" type="ORF">J3D65DRAFT_620309</name>
</gene>
<keyword evidence="2" id="KW-1185">Reference proteome</keyword>
<evidence type="ECO:0000313" key="1">
    <source>
        <dbReference type="EMBL" id="KAK7539937.1"/>
    </source>
</evidence>
<dbReference type="RefSeq" id="XP_066657208.1">
    <property type="nucleotide sequence ID" value="XM_066799851.1"/>
</dbReference>